<name>A0ABU2TT27_9ACTN</name>
<organism evidence="1 2">
    <name type="scientific">Streptomyces gibsoniae</name>
    <dbReference type="NCBI Taxonomy" id="3075529"/>
    <lineage>
        <taxon>Bacteria</taxon>
        <taxon>Bacillati</taxon>
        <taxon>Actinomycetota</taxon>
        <taxon>Actinomycetes</taxon>
        <taxon>Kitasatosporales</taxon>
        <taxon>Streptomycetaceae</taxon>
        <taxon>Streptomyces</taxon>
    </lineage>
</organism>
<dbReference type="RefSeq" id="WP_311695151.1">
    <property type="nucleotide sequence ID" value="NZ_JAVREY010000013.1"/>
</dbReference>
<sequence length="175" mass="19117">MNDVRSAAARRVGTNRSDLLGSYLSDHLAGPTVGTRRAAHLARSLRGSPYGAALGTIAAEITEDRATLPAMMRKPGVPARRYKVLAGGALEPAGRLKSNGRLIGRSPLTTLLELELLRLGVEGEAAARRSLRRIADSDRRLEPERLDQLIERAQRQLRVLEDLRLRQSQQALPAT</sequence>
<dbReference type="Proteomes" id="UP001183809">
    <property type="component" value="Unassembled WGS sequence"/>
</dbReference>
<reference evidence="2" key="1">
    <citation type="submission" date="2023-07" db="EMBL/GenBank/DDBJ databases">
        <title>30 novel species of actinomycetes from the DSMZ collection.</title>
        <authorList>
            <person name="Nouioui I."/>
        </authorList>
    </citation>
    <scope>NUCLEOTIDE SEQUENCE [LARGE SCALE GENOMIC DNA]</scope>
    <source>
        <strain evidence="2">DSM 41699</strain>
    </source>
</reference>
<comment type="caution">
    <text evidence="1">The sequence shown here is derived from an EMBL/GenBank/DDBJ whole genome shotgun (WGS) entry which is preliminary data.</text>
</comment>
<evidence type="ECO:0000313" key="1">
    <source>
        <dbReference type="EMBL" id="MDT0464114.1"/>
    </source>
</evidence>
<protein>
    <submittedName>
        <fullName evidence="1">Uncharacterized protein</fullName>
    </submittedName>
</protein>
<evidence type="ECO:0000313" key="2">
    <source>
        <dbReference type="Proteomes" id="UP001183809"/>
    </source>
</evidence>
<proteinExistence type="predicted"/>
<keyword evidence="2" id="KW-1185">Reference proteome</keyword>
<dbReference type="EMBL" id="JAVREY010000013">
    <property type="protein sequence ID" value="MDT0464114.1"/>
    <property type="molecule type" value="Genomic_DNA"/>
</dbReference>
<accession>A0ABU2TT27</accession>
<gene>
    <name evidence="1" type="ORF">RM764_13965</name>
</gene>